<dbReference type="InterPro" id="IPR007712">
    <property type="entry name" value="RelE/ParE_toxin"/>
</dbReference>
<dbReference type="RefSeq" id="WP_303277726.1">
    <property type="nucleotide sequence ID" value="NZ_JAUOEK010000106.1"/>
</dbReference>
<sequence>MSYTVLVSDEAIFDITEASFWYESQKTGLSKKFQKDIKRGIDYISKQPETLQKRYGNVHIYFTNVFPFGIHYIIDKNTIKVIAVFHTSKDPKNWSKRL</sequence>
<gene>
    <name evidence="2" type="ORF">Q4Q35_09445</name>
</gene>
<protein>
    <submittedName>
        <fullName evidence="2">Type II toxin-antitoxin system RelE/ParE family toxin</fullName>
    </submittedName>
</protein>
<keyword evidence="3" id="KW-1185">Reference proteome</keyword>
<evidence type="ECO:0000313" key="2">
    <source>
        <dbReference type="EMBL" id="MDO5970033.1"/>
    </source>
</evidence>
<dbReference type="Pfam" id="PF05016">
    <property type="entry name" value="ParE_toxin"/>
    <property type="match status" value="1"/>
</dbReference>
<dbReference type="Proteomes" id="UP001176883">
    <property type="component" value="Unassembled WGS sequence"/>
</dbReference>
<dbReference type="EMBL" id="JAUOEK010000106">
    <property type="protein sequence ID" value="MDO5970033.1"/>
    <property type="molecule type" value="Genomic_DNA"/>
</dbReference>
<name>A0ABT8WA61_9FLAO</name>
<proteinExistence type="predicted"/>
<reference evidence="2" key="1">
    <citation type="submission" date="2023-07" db="EMBL/GenBank/DDBJ databases">
        <title>Two novel species in the genus Flavivirga.</title>
        <authorList>
            <person name="Kwon K."/>
        </authorList>
    </citation>
    <scope>NUCLEOTIDE SEQUENCE</scope>
    <source>
        <strain evidence="2">KCTC 52353</strain>
    </source>
</reference>
<evidence type="ECO:0000256" key="1">
    <source>
        <dbReference type="ARBA" id="ARBA00022649"/>
    </source>
</evidence>
<keyword evidence="1" id="KW-1277">Toxin-antitoxin system</keyword>
<dbReference type="InterPro" id="IPR035093">
    <property type="entry name" value="RelE/ParE_toxin_dom_sf"/>
</dbReference>
<comment type="caution">
    <text evidence="2">The sequence shown here is derived from an EMBL/GenBank/DDBJ whole genome shotgun (WGS) entry which is preliminary data.</text>
</comment>
<accession>A0ABT8WA61</accession>
<dbReference type="Gene3D" id="3.30.2310.20">
    <property type="entry name" value="RelE-like"/>
    <property type="match status" value="1"/>
</dbReference>
<organism evidence="2 3">
    <name type="scientific">Flavivirga aquimarina</name>
    <dbReference type="NCBI Taxonomy" id="2027862"/>
    <lineage>
        <taxon>Bacteria</taxon>
        <taxon>Pseudomonadati</taxon>
        <taxon>Bacteroidota</taxon>
        <taxon>Flavobacteriia</taxon>
        <taxon>Flavobacteriales</taxon>
        <taxon>Flavobacteriaceae</taxon>
        <taxon>Flavivirga</taxon>
    </lineage>
</organism>
<evidence type="ECO:0000313" key="3">
    <source>
        <dbReference type="Proteomes" id="UP001176883"/>
    </source>
</evidence>